<dbReference type="InterPro" id="IPR050352">
    <property type="entry name" value="ABCG_transporters"/>
</dbReference>
<dbReference type="InterPro" id="IPR013525">
    <property type="entry name" value="ABC2_TM"/>
</dbReference>
<dbReference type="Pfam" id="PF01061">
    <property type="entry name" value="ABC2_membrane"/>
    <property type="match status" value="1"/>
</dbReference>
<dbReference type="VEuPathDB" id="FungiDB:SDRG_14590"/>
<dbReference type="GeneID" id="19955317"/>
<dbReference type="FunCoup" id="T0Q2C5">
    <property type="interactions" value="1"/>
</dbReference>
<feature type="transmembrane region" description="Helical" evidence="6">
    <location>
        <begin position="477"/>
        <end position="499"/>
    </location>
</feature>
<feature type="transmembrane region" description="Helical" evidence="6">
    <location>
        <begin position="359"/>
        <end position="381"/>
    </location>
</feature>
<feature type="domain" description="ABC transporter family G" evidence="9">
    <location>
        <begin position="125"/>
        <end position="178"/>
    </location>
</feature>
<evidence type="ECO:0000256" key="5">
    <source>
        <dbReference type="ARBA" id="ARBA00023136"/>
    </source>
</evidence>
<evidence type="ECO:0000259" key="9">
    <source>
        <dbReference type="Pfam" id="PF19055"/>
    </source>
</evidence>
<feature type="domain" description="ABC-2 type transporter transmembrane" evidence="8">
    <location>
        <begin position="225"/>
        <end position="436"/>
    </location>
</feature>
<evidence type="ECO:0000256" key="1">
    <source>
        <dbReference type="ARBA" id="ARBA00004141"/>
    </source>
</evidence>
<dbReference type="eggNOG" id="KOG0061">
    <property type="taxonomic scope" value="Eukaryota"/>
</dbReference>
<keyword evidence="11" id="KW-1185">Reference proteome</keyword>
<dbReference type="SUPFAM" id="SSF52540">
    <property type="entry name" value="P-loop containing nucleoside triphosphate hydrolases"/>
    <property type="match status" value="1"/>
</dbReference>
<dbReference type="AlphaFoldDB" id="T0Q2C5"/>
<dbReference type="GO" id="GO:0005524">
    <property type="term" value="F:ATP binding"/>
    <property type="evidence" value="ECO:0007669"/>
    <property type="project" value="InterPro"/>
</dbReference>
<dbReference type="Proteomes" id="UP000030762">
    <property type="component" value="Unassembled WGS sequence"/>
</dbReference>
<dbReference type="InterPro" id="IPR003439">
    <property type="entry name" value="ABC_transporter-like_ATP-bd"/>
</dbReference>
<feature type="domain" description="ABC transporter" evidence="7">
    <location>
        <begin position="5"/>
        <end position="96"/>
    </location>
</feature>
<dbReference type="PANTHER" id="PTHR48041:SF139">
    <property type="entry name" value="PROTEIN SCARLET"/>
    <property type="match status" value="1"/>
</dbReference>
<dbReference type="Pfam" id="PF19055">
    <property type="entry name" value="ABC2_membrane_7"/>
    <property type="match status" value="1"/>
</dbReference>
<dbReference type="Pfam" id="PF00005">
    <property type="entry name" value="ABC_tran"/>
    <property type="match status" value="1"/>
</dbReference>
<comment type="subcellular location">
    <subcellularLocation>
        <location evidence="1">Membrane</location>
        <topology evidence="1">Multi-pass membrane protein</topology>
    </subcellularLocation>
</comment>
<feature type="transmembrane region" description="Helical" evidence="6">
    <location>
        <begin position="393"/>
        <end position="412"/>
    </location>
</feature>
<dbReference type="RefSeq" id="XP_008618950.1">
    <property type="nucleotide sequence ID" value="XM_008620728.1"/>
</dbReference>
<organism evidence="10 11">
    <name type="scientific">Saprolegnia diclina (strain VS20)</name>
    <dbReference type="NCBI Taxonomy" id="1156394"/>
    <lineage>
        <taxon>Eukaryota</taxon>
        <taxon>Sar</taxon>
        <taxon>Stramenopiles</taxon>
        <taxon>Oomycota</taxon>
        <taxon>Saprolegniomycetes</taxon>
        <taxon>Saprolegniales</taxon>
        <taxon>Saprolegniaceae</taxon>
        <taxon>Saprolegnia</taxon>
    </lineage>
</organism>
<evidence type="ECO:0000256" key="2">
    <source>
        <dbReference type="ARBA" id="ARBA00022448"/>
    </source>
</evidence>
<dbReference type="Gene3D" id="3.40.50.300">
    <property type="entry name" value="P-loop containing nucleotide triphosphate hydrolases"/>
    <property type="match status" value="1"/>
</dbReference>
<evidence type="ECO:0000259" key="7">
    <source>
        <dbReference type="Pfam" id="PF00005"/>
    </source>
</evidence>
<dbReference type="InterPro" id="IPR027417">
    <property type="entry name" value="P-loop_NTPase"/>
</dbReference>
<evidence type="ECO:0000256" key="4">
    <source>
        <dbReference type="ARBA" id="ARBA00022989"/>
    </source>
</evidence>
<feature type="transmembrane region" description="Helical" evidence="6">
    <location>
        <begin position="329"/>
        <end position="347"/>
    </location>
</feature>
<dbReference type="OrthoDB" id="66620at2759"/>
<evidence type="ECO:0000259" key="8">
    <source>
        <dbReference type="Pfam" id="PF01061"/>
    </source>
</evidence>
<keyword evidence="5 6" id="KW-0472">Membrane</keyword>
<dbReference type="PANTHER" id="PTHR48041">
    <property type="entry name" value="ABC TRANSPORTER G FAMILY MEMBER 28"/>
    <property type="match status" value="1"/>
</dbReference>
<evidence type="ECO:0000313" key="11">
    <source>
        <dbReference type="Proteomes" id="UP000030762"/>
    </source>
</evidence>
<reference evidence="10 11" key="1">
    <citation type="submission" date="2012-04" db="EMBL/GenBank/DDBJ databases">
        <title>The Genome Sequence of Saprolegnia declina VS20.</title>
        <authorList>
            <consortium name="The Broad Institute Genome Sequencing Platform"/>
            <person name="Russ C."/>
            <person name="Nusbaum C."/>
            <person name="Tyler B."/>
            <person name="van West P."/>
            <person name="Dieguez-Uribeondo J."/>
            <person name="de Bruijn I."/>
            <person name="Tripathy S."/>
            <person name="Jiang R."/>
            <person name="Young S.K."/>
            <person name="Zeng Q."/>
            <person name="Gargeya S."/>
            <person name="Fitzgerald M."/>
            <person name="Haas B."/>
            <person name="Abouelleil A."/>
            <person name="Alvarado L."/>
            <person name="Arachchi H.M."/>
            <person name="Berlin A."/>
            <person name="Chapman S.B."/>
            <person name="Goldberg J."/>
            <person name="Griggs A."/>
            <person name="Gujja S."/>
            <person name="Hansen M."/>
            <person name="Howarth C."/>
            <person name="Imamovic A."/>
            <person name="Larimer J."/>
            <person name="McCowen C."/>
            <person name="Montmayeur A."/>
            <person name="Murphy C."/>
            <person name="Neiman D."/>
            <person name="Pearson M."/>
            <person name="Priest M."/>
            <person name="Roberts A."/>
            <person name="Saif S."/>
            <person name="Shea T."/>
            <person name="Sisk P."/>
            <person name="Sykes S."/>
            <person name="Wortman J."/>
            <person name="Nusbaum C."/>
            <person name="Birren B."/>
        </authorList>
    </citation>
    <scope>NUCLEOTIDE SEQUENCE [LARGE SCALE GENOMIC DNA]</scope>
    <source>
        <strain evidence="10 11">VS20</strain>
    </source>
</reference>
<keyword evidence="2" id="KW-0813">Transport</keyword>
<dbReference type="EMBL" id="JH767206">
    <property type="protein sequence ID" value="EQC27530.1"/>
    <property type="molecule type" value="Genomic_DNA"/>
</dbReference>
<dbReference type="STRING" id="1156394.T0Q2C5"/>
<dbReference type="GO" id="GO:0016887">
    <property type="term" value="F:ATP hydrolysis activity"/>
    <property type="evidence" value="ECO:0007669"/>
    <property type="project" value="InterPro"/>
</dbReference>
<dbReference type="GO" id="GO:0140359">
    <property type="term" value="F:ABC-type transporter activity"/>
    <property type="evidence" value="ECO:0007669"/>
    <property type="project" value="InterPro"/>
</dbReference>
<keyword evidence="3 6" id="KW-0812">Transmembrane</keyword>
<gene>
    <name evidence="10" type="ORF">SDRG_14590</name>
</gene>
<name>T0Q2C5_SAPDV</name>
<accession>T0Q2C5</accession>
<dbReference type="OMA" id="HRVIYLA"/>
<evidence type="ECO:0008006" key="12">
    <source>
        <dbReference type="Google" id="ProtNLM"/>
    </source>
</evidence>
<protein>
    <recommendedName>
        <fullName evidence="12">ABC transporter domain-containing protein</fullName>
    </recommendedName>
</protein>
<keyword evidence="4 6" id="KW-1133">Transmembrane helix</keyword>
<evidence type="ECO:0000256" key="6">
    <source>
        <dbReference type="SAM" id="Phobius"/>
    </source>
</evidence>
<dbReference type="GO" id="GO:0016020">
    <property type="term" value="C:membrane"/>
    <property type="evidence" value="ECO:0007669"/>
    <property type="project" value="UniProtKB-SubCell"/>
</dbReference>
<evidence type="ECO:0000256" key="3">
    <source>
        <dbReference type="ARBA" id="ARBA00022692"/>
    </source>
</evidence>
<dbReference type="InParanoid" id="T0Q2C5"/>
<sequence>MDTRRTCYVMQDDLFYHTLTVKEHLLFQAQLRMDPDANHAARVADVLALMGLSDCQDCYIGNAATRGISGGERKRLSLASELLTNPSILFVDEPTSGLDSVTAESVVQELQQLAARGHTVLATMHQPSSQIFRRFDALYLLSHGQLVYAGQAAAAVDYFGSIGVHCPAYMNPADFFMQEIARVDHLAHLVASWRAVATSGSPTPTNMTALDAPSRPAPHRRAGLYQWSVLCRRNLRRLVRDTAAFKARLAQSVVLALLSGLIYRNLSLSQTGIQSFAGALFFITLNQGMLAATSEFVQIPLELPLLRREVSAGLYAPTTWYLAKNVSELWTQVLFPLLFVVPVFFLIGFDAHVEEPASVLWTMSLFLSLVTSACVGLGYVISCAVPRPDVAPMVGIVALMPLVLFGGLLVNANDTPGYFVWLEYLSPIQYGYRGLNRAFWTAVPHIPCATGQRCAALSGADVLENAALDGHSLQYDVGLLLAINVGFRCLGLLALRLSLRNRRH</sequence>
<dbReference type="InterPro" id="IPR043926">
    <property type="entry name" value="ABCG_dom"/>
</dbReference>
<proteinExistence type="predicted"/>
<evidence type="ECO:0000313" key="10">
    <source>
        <dbReference type="EMBL" id="EQC27530.1"/>
    </source>
</evidence>